<feature type="region of interest" description="Disordered" evidence="1">
    <location>
        <begin position="43"/>
        <end position="81"/>
    </location>
</feature>
<evidence type="ECO:0000256" key="1">
    <source>
        <dbReference type="SAM" id="MobiDB-lite"/>
    </source>
</evidence>
<dbReference type="GO" id="GO:0003677">
    <property type="term" value="F:DNA binding"/>
    <property type="evidence" value="ECO:0007669"/>
    <property type="project" value="UniProtKB-KW"/>
</dbReference>
<gene>
    <name evidence="2" type="ORF">STAS_00522</name>
</gene>
<organism evidence="2 3">
    <name type="scientific">Striga asiatica</name>
    <name type="common">Asiatic witchweed</name>
    <name type="synonym">Buchnera asiatica</name>
    <dbReference type="NCBI Taxonomy" id="4170"/>
    <lineage>
        <taxon>Eukaryota</taxon>
        <taxon>Viridiplantae</taxon>
        <taxon>Streptophyta</taxon>
        <taxon>Embryophyta</taxon>
        <taxon>Tracheophyta</taxon>
        <taxon>Spermatophyta</taxon>
        <taxon>Magnoliopsida</taxon>
        <taxon>eudicotyledons</taxon>
        <taxon>Gunneridae</taxon>
        <taxon>Pentapetalae</taxon>
        <taxon>asterids</taxon>
        <taxon>lamiids</taxon>
        <taxon>Lamiales</taxon>
        <taxon>Orobanchaceae</taxon>
        <taxon>Buchnereae</taxon>
        <taxon>Striga</taxon>
    </lineage>
</organism>
<accession>A0A5A7NWT7</accession>
<feature type="non-terminal residue" evidence="2">
    <location>
        <position position="1"/>
    </location>
</feature>
<reference evidence="3" key="1">
    <citation type="journal article" date="2019" name="Curr. Biol.">
        <title>Genome Sequence of Striga asiatica Provides Insight into the Evolution of Plant Parasitism.</title>
        <authorList>
            <person name="Yoshida S."/>
            <person name="Kim S."/>
            <person name="Wafula E.K."/>
            <person name="Tanskanen J."/>
            <person name="Kim Y.M."/>
            <person name="Honaas L."/>
            <person name="Yang Z."/>
            <person name="Spallek T."/>
            <person name="Conn C.E."/>
            <person name="Ichihashi Y."/>
            <person name="Cheong K."/>
            <person name="Cui S."/>
            <person name="Der J.P."/>
            <person name="Gundlach H."/>
            <person name="Jiao Y."/>
            <person name="Hori C."/>
            <person name="Ishida J.K."/>
            <person name="Kasahara H."/>
            <person name="Kiba T."/>
            <person name="Kim M.S."/>
            <person name="Koo N."/>
            <person name="Laohavisit A."/>
            <person name="Lee Y.H."/>
            <person name="Lumba S."/>
            <person name="McCourt P."/>
            <person name="Mortimer J.C."/>
            <person name="Mutuku J.M."/>
            <person name="Nomura T."/>
            <person name="Sasaki-Sekimoto Y."/>
            <person name="Seto Y."/>
            <person name="Wang Y."/>
            <person name="Wakatake T."/>
            <person name="Sakakibara H."/>
            <person name="Demura T."/>
            <person name="Yamaguchi S."/>
            <person name="Yoneyama K."/>
            <person name="Manabe R.I."/>
            <person name="Nelson D.C."/>
            <person name="Schulman A.H."/>
            <person name="Timko M.P."/>
            <person name="dePamphilis C.W."/>
            <person name="Choi D."/>
            <person name="Shirasu K."/>
        </authorList>
    </citation>
    <scope>NUCLEOTIDE SEQUENCE [LARGE SCALE GENOMIC DNA]</scope>
    <source>
        <strain evidence="3">cv. UVA1</strain>
    </source>
</reference>
<dbReference type="AlphaFoldDB" id="A0A5A7NWT7"/>
<keyword evidence="2" id="KW-0238">DNA-binding</keyword>
<dbReference type="OrthoDB" id="285219at2759"/>
<name>A0A5A7NWT7_STRAF</name>
<evidence type="ECO:0000313" key="3">
    <source>
        <dbReference type="Proteomes" id="UP000325081"/>
    </source>
</evidence>
<sequence>PTTDLSVSLFSLPKLPFRRHFSSPEQIGHPWLLNAMSPKKLHSATAYSRPTPPPLSPPLFSDPDSDASSLSSSSARTPVTRPALPIPALNKLTDRVQEAMASIAASKEADIQAARLRQVGDRLDQLKNNNGFLHDLLRFASVSWLELQVAKEFPADPPLSRCISIRSIYVTYSSCTMVNLTNTTTQPNKLKNYYVCIPQTLLLARIFEHCCFDQGRCSVASLLYSCRTR</sequence>
<evidence type="ECO:0000313" key="2">
    <source>
        <dbReference type="EMBL" id="GER24976.1"/>
    </source>
</evidence>
<proteinExistence type="predicted"/>
<dbReference type="Proteomes" id="UP000325081">
    <property type="component" value="Unassembled WGS sequence"/>
</dbReference>
<protein>
    <submittedName>
        <fullName evidence="2">DNA-binding enhancer protein-related</fullName>
    </submittedName>
</protein>
<dbReference type="EMBL" id="BKCP01000001">
    <property type="protein sequence ID" value="GER24976.1"/>
    <property type="molecule type" value="Genomic_DNA"/>
</dbReference>
<keyword evidence="3" id="KW-1185">Reference proteome</keyword>
<comment type="caution">
    <text evidence="2">The sequence shown here is derived from an EMBL/GenBank/DDBJ whole genome shotgun (WGS) entry which is preliminary data.</text>
</comment>
<feature type="compositionally biased region" description="Low complexity" evidence="1">
    <location>
        <begin position="58"/>
        <end position="78"/>
    </location>
</feature>